<comment type="caution">
    <text evidence="2">The sequence shown here is derived from an EMBL/GenBank/DDBJ whole genome shotgun (WGS) entry which is preliminary data.</text>
</comment>
<dbReference type="Proteomes" id="UP000287033">
    <property type="component" value="Unassembled WGS sequence"/>
</dbReference>
<keyword evidence="3" id="KW-1185">Reference proteome</keyword>
<evidence type="ECO:0000313" key="3">
    <source>
        <dbReference type="Proteomes" id="UP000287033"/>
    </source>
</evidence>
<protein>
    <recommendedName>
        <fullName evidence="1">VOC domain-containing protein</fullName>
    </recommendedName>
</protein>
<dbReference type="Pfam" id="PF00903">
    <property type="entry name" value="Glyoxalase"/>
    <property type="match status" value="1"/>
</dbReference>
<dbReference type="PANTHER" id="PTHR34109">
    <property type="entry name" value="BNAUNNG04460D PROTEIN-RELATED"/>
    <property type="match status" value="1"/>
</dbReference>
<evidence type="ECO:0000259" key="1">
    <source>
        <dbReference type="PROSITE" id="PS51819"/>
    </source>
</evidence>
<dbReference type="Gene3D" id="3.30.720.110">
    <property type="match status" value="1"/>
</dbReference>
<dbReference type="SUPFAM" id="SSF54593">
    <property type="entry name" value="Glyoxalase/Bleomycin resistance protein/Dihydroxybiphenyl dioxygenase"/>
    <property type="match status" value="1"/>
</dbReference>
<feature type="domain" description="VOC" evidence="1">
    <location>
        <begin position="6"/>
        <end position="123"/>
    </location>
</feature>
<dbReference type="InterPro" id="IPR004360">
    <property type="entry name" value="Glyas_Fos-R_dOase_dom"/>
</dbReference>
<proteinExistence type="predicted"/>
<dbReference type="OrthoDB" id="2013034at2759"/>
<accession>A0A401TWN0</accession>
<evidence type="ECO:0000313" key="2">
    <source>
        <dbReference type="EMBL" id="GCC47044.1"/>
    </source>
</evidence>
<dbReference type="Gene3D" id="3.30.720.120">
    <property type="match status" value="1"/>
</dbReference>
<dbReference type="InterPro" id="IPR037523">
    <property type="entry name" value="VOC_core"/>
</dbReference>
<dbReference type="PANTHER" id="PTHR34109:SF1">
    <property type="entry name" value="VOC DOMAIN-CONTAINING PROTEIN"/>
    <property type="match status" value="1"/>
</dbReference>
<sequence>MPVPEGFAVVTPYIFVDGGEDYVRFLEAAFGAREIGRSIAPDGRIANCQMRFETATIMISEASEDFPASSAAFYLYVDDADAAMDKALGAGADKIMDTADMPYGDLQGGIRDPAGNIWWISQRLSNGPYF</sequence>
<dbReference type="PROSITE" id="PS51819">
    <property type="entry name" value="VOC"/>
    <property type="match status" value="1"/>
</dbReference>
<dbReference type="EMBL" id="BEZZ01206789">
    <property type="protein sequence ID" value="GCC47044.1"/>
    <property type="molecule type" value="Genomic_DNA"/>
</dbReference>
<name>A0A401TWN0_CHIPU</name>
<reference evidence="2 3" key="1">
    <citation type="journal article" date="2018" name="Nat. Ecol. Evol.">
        <title>Shark genomes provide insights into elasmobranch evolution and the origin of vertebrates.</title>
        <authorList>
            <person name="Hara Y"/>
            <person name="Yamaguchi K"/>
            <person name="Onimaru K"/>
            <person name="Kadota M"/>
            <person name="Koyanagi M"/>
            <person name="Keeley SD"/>
            <person name="Tatsumi K"/>
            <person name="Tanaka K"/>
            <person name="Motone F"/>
            <person name="Kageyama Y"/>
            <person name="Nozu R"/>
            <person name="Adachi N"/>
            <person name="Nishimura O"/>
            <person name="Nakagawa R"/>
            <person name="Tanegashima C"/>
            <person name="Kiyatake I"/>
            <person name="Matsumoto R"/>
            <person name="Murakumo K"/>
            <person name="Nishida K"/>
            <person name="Terakita A"/>
            <person name="Kuratani S"/>
            <person name="Sato K"/>
            <person name="Hyodo S Kuraku.S."/>
        </authorList>
    </citation>
    <scope>NUCLEOTIDE SEQUENCE [LARGE SCALE GENOMIC DNA]</scope>
</reference>
<organism evidence="2 3">
    <name type="scientific">Chiloscyllium punctatum</name>
    <name type="common">Brownbanded bambooshark</name>
    <name type="synonym">Hemiscyllium punctatum</name>
    <dbReference type="NCBI Taxonomy" id="137246"/>
    <lineage>
        <taxon>Eukaryota</taxon>
        <taxon>Metazoa</taxon>
        <taxon>Chordata</taxon>
        <taxon>Craniata</taxon>
        <taxon>Vertebrata</taxon>
        <taxon>Chondrichthyes</taxon>
        <taxon>Elasmobranchii</taxon>
        <taxon>Galeomorphii</taxon>
        <taxon>Galeoidea</taxon>
        <taxon>Orectolobiformes</taxon>
        <taxon>Hemiscylliidae</taxon>
        <taxon>Chiloscyllium</taxon>
    </lineage>
</organism>
<gene>
    <name evidence="2" type="ORF">chiPu_0031313</name>
</gene>
<dbReference type="InterPro" id="IPR029068">
    <property type="entry name" value="Glyas_Bleomycin-R_OHBP_Dase"/>
</dbReference>
<dbReference type="AlphaFoldDB" id="A0A401TWN0"/>